<keyword evidence="1" id="KW-0472">Membrane</keyword>
<reference evidence="2" key="2">
    <citation type="submission" date="2014-06" db="EMBL/GenBank/DDBJ databases">
        <authorList>
            <person name="Aslett M."/>
            <person name="De Silva Nishadi"/>
        </authorList>
    </citation>
    <scope>NUCLEOTIDE SEQUENCE</scope>
    <source>
        <strain evidence="2">Bond</strain>
    </source>
</reference>
<dbReference type="VEuPathDB" id="PiroplasmaDB:BBBOND_0003280"/>
<organism evidence="2">
    <name type="scientific">Babesia bigemina</name>
    <dbReference type="NCBI Taxonomy" id="5866"/>
    <lineage>
        <taxon>Eukaryota</taxon>
        <taxon>Sar</taxon>
        <taxon>Alveolata</taxon>
        <taxon>Apicomplexa</taxon>
        <taxon>Aconoidasida</taxon>
        <taxon>Piroplasmida</taxon>
        <taxon>Babesiidae</taxon>
        <taxon>Babesia</taxon>
    </lineage>
</organism>
<evidence type="ECO:0000313" key="2">
    <source>
        <dbReference type="EMBL" id="CDR71669.1"/>
    </source>
</evidence>
<gene>
    <name evidence="2" type="ORF">BBBOND_0003280</name>
</gene>
<evidence type="ECO:0000256" key="1">
    <source>
        <dbReference type="SAM" id="Phobius"/>
    </source>
</evidence>
<protein>
    <recommendedName>
        <fullName evidence="3">C3H1-type domain-containing protein</fullName>
    </recommendedName>
</protein>
<keyword evidence="1" id="KW-0812">Transmembrane</keyword>
<dbReference type="RefSeq" id="XP_012770616.1">
    <property type="nucleotide sequence ID" value="XM_012915162.1"/>
</dbReference>
<sequence>MGFLYQVLKNVSEKQPYSVGKTTLISATKEIRKEIWNGHEAFKRCIQKVTGKVSAYNMSVMNCNDSLKNLIEKLIDYSKTDGSLMKGVKSIDADKVTGTSGNDAQVYQTEKLLLNCITYIKKFNSDIDTNKPQNKKIREALNDLNYKLRDKIDTARNVIKYETERLTKLSAKESDDLGTMKELISTKLENVKSCVNDNIDKDVKLLADRLKEAVKIILVLLEKIDTNLTKYVGELEACINSADSMINSAMEGMQKMERKEIGRSATNEIYTSTDVLTAWKDRLDAYWRDLLALTGQVDQTITELGEQFENQKDINNIFDKIKNEMVSIKGQGSTRATKGLQGVLNVLNTYSYQYGAGFEKTVEGWLNDIVGEEKGRKGWLQTYVNGYIANYLGGENTGKFTDKGSQENINKVIKDKIMDQLKTSGANIIDITGKKVQQEINDNVENKPKSTDNVEKYVEAIKLGCNNFAEQLESKIHENVGSIVGAVNSAVNNGVAITKTTNLSEAIYATLSFLSCKSRQVANELHSFALGNSIRGRQSIAQTLDTALSDAKKLHRQLETATGKSNTTENFAGKLDETIEAVRNRVEDITVHEIKAGISSMSSKIKKSLDAITEEFARSAADVNKLLQTLKSKTIGKSTDMKVVKGSLQEIKDNLHNLRTGDLGRAIKKAKEFVNGADDVRNKTIDGLKAHVGTNVTEAKEHLTKKARIDYVSSIKMLLTQFAEKIHSELDTLPTHIDEDLQKGYKGFMGKLHETLTTNIVPKKDDLKLDTLSEAFQNFCSPLHAYLKDEIGRENDANHAKKHPSSQRPTNNYADAVTCVQNELEKLIHQIRAGNRYDHHVPRLLNGLTDAIDGLHPESFSEPNTPLLETIAHGLRGLVGELGKAYINRYDGGSEGMILVDARTTKVTDDGNKCAKVCLSLLSILYSEFKTILKYCVARCKSDQININTELGKYFATQGYKVTEDGKKHWELQDSKGMTGLFICKRMFGSDEHHLYYIDKSKQNALDTLHDCLQIYYQVCHVATFSAKKRPCNIFEMLCWMSGLPCNNVFDEMLHETVSELFVDPTKQPEDADGIPVTYISDKPLAAYPQNIAMDDTQRAVKRLCSRSHDILTTIAGTGDAYSMYAVDYSTNSLNFHYPSKGEDCLQMLLDILRRLLPSLKFLNTQCGLSAAYHGWSGCQYGRGVKHSNWQCGEHPADESTDCLPRSPLMSYLRDCLPGCLPHQLVSAGCKSECKTCPKSLPGAPCITPLGFRGFSGSTKTGKDISNVLTKFFDNSNINTLFGLLPKPPSTLPEHFQFALTLSSMLDYANGAGDVSLAFVTKTKALSIELYKETSKLTGALQNAYRNQTGHNSSGHSKSTEADLWSLSRESCNLPHDRDIHCAPYLCSTASDAYKYLAKKHADLYLSWAVYLPWTFYSYLKSLLDAFQQIDCGGSGCTKCSCKPGKHGVEYSCKCKALISCRGVMTTFYQYGFTFGNAKTLYGTNRKFCLSFHTQLSNLLKSQHFAKLFEECDNFIWTIREPFTYLVLALWLLSLFYLICVMVGRLDVLHIRSHLRIPSSHKITAQSLLAAAQVGKLAKISYLQP</sequence>
<evidence type="ECO:0008006" key="3">
    <source>
        <dbReference type="Google" id="ProtNLM"/>
    </source>
</evidence>
<dbReference type="KEGG" id="bbig:BBBOND_0003280"/>
<accession>A0A061BJJ9</accession>
<name>A0A061BJJ9_BABBI</name>
<dbReference type="GeneID" id="24561890"/>
<keyword evidence="1" id="KW-1133">Transmembrane helix</keyword>
<feature type="transmembrane region" description="Helical" evidence="1">
    <location>
        <begin position="1523"/>
        <end position="1546"/>
    </location>
</feature>
<dbReference type="EMBL" id="LK055104">
    <property type="protein sequence ID" value="CDR71669.1"/>
    <property type="molecule type" value="Genomic_DNA"/>
</dbReference>
<proteinExistence type="predicted"/>
<reference evidence="2" key="1">
    <citation type="journal article" date="2014" name="Nucleic Acids Res.">
        <title>The evolutionary dynamics of variant antigen genes in Babesia reveal a history of genomic innovation underlying host-parasite interaction.</title>
        <authorList>
            <person name="Jackson A.P."/>
            <person name="Otto T.D."/>
            <person name="Darby A."/>
            <person name="Ramaprasad A."/>
            <person name="Xia D."/>
            <person name="Echaide I.E."/>
            <person name="Farber M."/>
            <person name="Gahlot S."/>
            <person name="Gamble J."/>
            <person name="Gupta D."/>
            <person name="Gupta Y."/>
            <person name="Jackson L."/>
            <person name="Malandrin L."/>
            <person name="Malas T.B."/>
            <person name="Moussa E."/>
            <person name="Nair M."/>
            <person name="Reid AJ."/>
            <person name="Sanders M."/>
            <person name="Sharma J."/>
            <person name="Tracey A."/>
            <person name="Quail M.A."/>
            <person name="Weir W."/>
            <person name="Wastling J.M."/>
            <person name="Hall N."/>
            <person name="Willadsen P."/>
            <person name="Lingelbach K."/>
            <person name="Shiels B."/>
            <person name="Tait A."/>
            <person name="Berriman M."/>
            <person name="Allred D.R."/>
            <person name="Pain A."/>
        </authorList>
    </citation>
    <scope>NUCLEOTIDE SEQUENCE</scope>
    <source>
        <strain evidence="2">Bond</strain>
    </source>
</reference>